<dbReference type="OrthoDB" id="79341at2759"/>
<proteinExistence type="predicted"/>
<keyword evidence="4" id="KW-1185">Reference proteome</keyword>
<name>A0A6G0XAX5_9STRA</name>
<keyword evidence="1" id="KW-0175">Coiled coil</keyword>
<feature type="compositionally biased region" description="Basic and acidic residues" evidence="2">
    <location>
        <begin position="91"/>
        <end position="102"/>
    </location>
</feature>
<evidence type="ECO:0000256" key="2">
    <source>
        <dbReference type="SAM" id="MobiDB-lite"/>
    </source>
</evidence>
<dbReference type="VEuPathDB" id="FungiDB:AeMF1_010607"/>
<gene>
    <name evidence="3" type="ORF">Ae201684_006480</name>
</gene>
<protein>
    <submittedName>
        <fullName evidence="3">Uncharacterized protein</fullName>
    </submittedName>
</protein>
<dbReference type="AlphaFoldDB" id="A0A6G0XAX5"/>
<sequence>MDETEAATDKAKRYEALKKLYEALQADHVELSQRYAAVKQSISRVTNENEYLVDELCRFTESDFDSESDVGEPSEKRVKTEVAPNDYGNAQHERVKTEADVR</sequence>
<dbReference type="EMBL" id="VJMJ01000084">
    <property type="protein sequence ID" value="KAF0737309.1"/>
    <property type="molecule type" value="Genomic_DNA"/>
</dbReference>
<feature type="compositionally biased region" description="Acidic residues" evidence="2">
    <location>
        <begin position="63"/>
        <end position="72"/>
    </location>
</feature>
<evidence type="ECO:0000313" key="4">
    <source>
        <dbReference type="Proteomes" id="UP000481153"/>
    </source>
</evidence>
<feature type="coiled-coil region" evidence="1">
    <location>
        <begin position="7"/>
        <end position="41"/>
    </location>
</feature>
<evidence type="ECO:0000256" key="1">
    <source>
        <dbReference type="SAM" id="Coils"/>
    </source>
</evidence>
<comment type="caution">
    <text evidence="3">The sequence shown here is derived from an EMBL/GenBank/DDBJ whole genome shotgun (WGS) entry which is preliminary data.</text>
</comment>
<accession>A0A6G0XAX5</accession>
<evidence type="ECO:0000313" key="3">
    <source>
        <dbReference type="EMBL" id="KAF0737309.1"/>
    </source>
</evidence>
<organism evidence="3 4">
    <name type="scientific">Aphanomyces euteiches</name>
    <dbReference type="NCBI Taxonomy" id="100861"/>
    <lineage>
        <taxon>Eukaryota</taxon>
        <taxon>Sar</taxon>
        <taxon>Stramenopiles</taxon>
        <taxon>Oomycota</taxon>
        <taxon>Saprolegniomycetes</taxon>
        <taxon>Saprolegniales</taxon>
        <taxon>Verrucalvaceae</taxon>
        <taxon>Aphanomyces</taxon>
    </lineage>
</organism>
<reference evidence="3 4" key="1">
    <citation type="submission" date="2019-07" db="EMBL/GenBank/DDBJ databases">
        <title>Genomics analysis of Aphanomyces spp. identifies a new class of oomycete effector associated with host adaptation.</title>
        <authorList>
            <person name="Gaulin E."/>
        </authorList>
    </citation>
    <scope>NUCLEOTIDE SEQUENCE [LARGE SCALE GENOMIC DNA]</scope>
    <source>
        <strain evidence="3 4">ATCC 201684</strain>
    </source>
</reference>
<dbReference type="Proteomes" id="UP000481153">
    <property type="component" value="Unassembled WGS sequence"/>
</dbReference>
<feature type="region of interest" description="Disordered" evidence="2">
    <location>
        <begin position="63"/>
        <end position="102"/>
    </location>
</feature>